<comment type="caution">
    <text evidence="2">The sequence shown here is derived from an EMBL/GenBank/DDBJ whole genome shotgun (WGS) entry which is preliminary data.</text>
</comment>
<dbReference type="CDD" id="cd06223">
    <property type="entry name" value="PRTases_typeI"/>
    <property type="match status" value="1"/>
</dbReference>
<dbReference type="EMBL" id="JAHSPG010000001">
    <property type="protein sequence ID" value="MBV4356122.1"/>
    <property type="molecule type" value="Genomic_DNA"/>
</dbReference>
<accession>A0A9E2S741</accession>
<dbReference type="AlphaFoldDB" id="A0A9E2S741"/>
<sequence length="166" mass="18618">MSEQKNYILNKQIATKKLERMAYEIAEQNVGEKRLILAGIKDNGVAMAYFLKKLLQSIFSGVIDVIELNLDKRNPGEIEISSAENFDDAVIIVVDDVANSGKTMLYALKPFLQFHPKKIQTLALVERTHKVYPVNTDYVGVSLATTLQEHIFVEVEEGEVTGAYLV</sequence>
<keyword evidence="3" id="KW-1185">Reference proteome</keyword>
<name>A0A9E2S741_9BACT</name>
<dbReference type="Pfam" id="PF00156">
    <property type="entry name" value="Pribosyltran"/>
    <property type="match status" value="1"/>
</dbReference>
<dbReference type="GO" id="GO:0016757">
    <property type="term" value="F:glycosyltransferase activity"/>
    <property type="evidence" value="ECO:0007669"/>
    <property type="project" value="UniProtKB-KW"/>
</dbReference>
<gene>
    <name evidence="2" type="ORF">KTO63_03115</name>
</gene>
<dbReference type="PANTHER" id="PTHR11608:SF0">
    <property type="entry name" value="BIFUNCTIONAL PROTEIN PYRR"/>
    <property type="match status" value="1"/>
</dbReference>
<proteinExistence type="predicted"/>
<dbReference type="Proteomes" id="UP000812270">
    <property type="component" value="Unassembled WGS sequence"/>
</dbReference>
<dbReference type="RefSeq" id="WP_217789656.1">
    <property type="nucleotide sequence ID" value="NZ_JAHSPG010000001.1"/>
</dbReference>
<keyword evidence="2" id="KW-0328">Glycosyltransferase</keyword>
<dbReference type="PANTHER" id="PTHR11608">
    <property type="entry name" value="BIFUNCTIONAL PROTEIN PYRR"/>
    <property type="match status" value="1"/>
</dbReference>
<feature type="domain" description="Phosphoribosyltransferase" evidence="1">
    <location>
        <begin position="8"/>
        <end position="142"/>
    </location>
</feature>
<protein>
    <submittedName>
        <fullName evidence="2">Phosphoribosyltransferase</fullName>
    </submittedName>
</protein>
<keyword evidence="2" id="KW-0808">Transferase</keyword>
<reference evidence="2" key="1">
    <citation type="submission" date="2021-06" db="EMBL/GenBank/DDBJ databases">
        <authorList>
            <person name="Huq M.A."/>
        </authorList>
    </citation>
    <scope>NUCLEOTIDE SEQUENCE</scope>
    <source>
        <strain evidence="2">MAH-26</strain>
    </source>
</reference>
<evidence type="ECO:0000313" key="2">
    <source>
        <dbReference type="EMBL" id="MBV4356122.1"/>
    </source>
</evidence>
<dbReference type="InterPro" id="IPR000836">
    <property type="entry name" value="PRTase_dom"/>
</dbReference>
<evidence type="ECO:0000313" key="3">
    <source>
        <dbReference type="Proteomes" id="UP000812270"/>
    </source>
</evidence>
<organism evidence="2 3">
    <name type="scientific">Pinibacter aurantiacus</name>
    <dbReference type="NCBI Taxonomy" id="2851599"/>
    <lineage>
        <taxon>Bacteria</taxon>
        <taxon>Pseudomonadati</taxon>
        <taxon>Bacteroidota</taxon>
        <taxon>Chitinophagia</taxon>
        <taxon>Chitinophagales</taxon>
        <taxon>Chitinophagaceae</taxon>
        <taxon>Pinibacter</taxon>
    </lineage>
</organism>
<evidence type="ECO:0000259" key="1">
    <source>
        <dbReference type="Pfam" id="PF00156"/>
    </source>
</evidence>
<dbReference type="InterPro" id="IPR050137">
    <property type="entry name" value="PyrR_bifunctional"/>
</dbReference>